<protein>
    <submittedName>
        <fullName evidence="2">Uncharacterized protein</fullName>
    </submittedName>
</protein>
<dbReference type="KEGG" id="ehx:EMIHUDRAFT_431888"/>
<dbReference type="GeneID" id="17287223"/>
<proteinExistence type="predicted"/>
<keyword evidence="3" id="KW-1185">Reference proteome</keyword>
<sequence length="159" mass="16564">MGGSQRPRPAEVGCGVGLTRTGSGLGLGVPIPWGGGHGSAGRPRPSSGGASRTFDQKFWFDPLYIEDPLREDNNVGRNCFRVRIIQQELARAANVVAQLSATVGTVGGVVRRGWADVAAESTGEVPHGGSAPAGYALEQTFPLLSQVFSTHQQPPAVST</sequence>
<dbReference type="SUPFAM" id="SSF81631">
    <property type="entry name" value="PAP/OAS1 substrate-binding domain"/>
    <property type="match status" value="1"/>
</dbReference>
<dbReference type="AlphaFoldDB" id="A0A0D3L1R8"/>
<dbReference type="RefSeq" id="XP_005794382.1">
    <property type="nucleotide sequence ID" value="XM_005794325.1"/>
</dbReference>
<accession>A0A0D3L1R8</accession>
<reference evidence="3" key="1">
    <citation type="journal article" date="2013" name="Nature">
        <title>Pan genome of the phytoplankton Emiliania underpins its global distribution.</title>
        <authorList>
            <person name="Read B.A."/>
            <person name="Kegel J."/>
            <person name="Klute M.J."/>
            <person name="Kuo A."/>
            <person name="Lefebvre S.C."/>
            <person name="Maumus F."/>
            <person name="Mayer C."/>
            <person name="Miller J."/>
            <person name="Monier A."/>
            <person name="Salamov A."/>
            <person name="Young J."/>
            <person name="Aguilar M."/>
            <person name="Claverie J.M."/>
            <person name="Frickenhaus S."/>
            <person name="Gonzalez K."/>
            <person name="Herman E.K."/>
            <person name="Lin Y.C."/>
            <person name="Napier J."/>
            <person name="Ogata H."/>
            <person name="Sarno A.F."/>
            <person name="Shmutz J."/>
            <person name="Schroeder D."/>
            <person name="de Vargas C."/>
            <person name="Verret F."/>
            <person name="von Dassow P."/>
            <person name="Valentin K."/>
            <person name="Van de Peer Y."/>
            <person name="Wheeler G."/>
            <person name="Dacks J.B."/>
            <person name="Delwiche C.F."/>
            <person name="Dyhrman S.T."/>
            <person name="Glockner G."/>
            <person name="John U."/>
            <person name="Richards T."/>
            <person name="Worden A.Z."/>
            <person name="Zhang X."/>
            <person name="Grigoriev I.V."/>
            <person name="Allen A.E."/>
            <person name="Bidle K."/>
            <person name="Borodovsky M."/>
            <person name="Bowler C."/>
            <person name="Brownlee C."/>
            <person name="Cock J.M."/>
            <person name="Elias M."/>
            <person name="Gladyshev V.N."/>
            <person name="Groth M."/>
            <person name="Guda C."/>
            <person name="Hadaegh A."/>
            <person name="Iglesias-Rodriguez M.D."/>
            <person name="Jenkins J."/>
            <person name="Jones B.M."/>
            <person name="Lawson T."/>
            <person name="Leese F."/>
            <person name="Lindquist E."/>
            <person name="Lobanov A."/>
            <person name="Lomsadze A."/>
            <person name="Malik S.B."/>
            <person name="Marsh M.E."/>
            <person name="Mackinder L."/>
            <person name="Mock T."/>
            <person name="Mueller-Roeber B."/>
            <person name="Pagarete A."/>
            <person name="Parker M."/>
            <person name="Probert I."/>
            <person name="Quesneville H."/>
            <person name="Raines C."/>
            <person name="Rensing S.A."/>
            <person name="Riano-Pachon D.M."/>
            <person name="Richier S."/>
            <person name="Rokitta S."/>
            <person name="Shiraiwa Y."/>
            <person name="Soanes D.M."/>
            <person name="van der Giezen M."/>
            <person name="Wahlund T.M."/>
            <person name="Williams B."/>
            <person name="Wilson W."/>
            <person name="Wolfe G."/>
            <person name="Wurch L.L."/>
        </authorList>
    </citation>
    <scope>NUCLEOTIDE SEQUENCE</scope>
</reference>
<evidence type="ECO:0000313" key="2">
    <source>
        <dbReference type="EnsemblProtists" id="EOD41953"/>
    </source>
</evidence>
<reference evidence="2" key="2">
    <citation type="submission" date="2024-10" db="UniProtKB">
        <authorList>
            <consortium name="EnsemblProtists"/>
        </authorList>
    </citation>
    <scope>IDENTIFICATION</scope>
</reference>
<name>A0A0D3L1R8_EMIH1</name>
<dbReference type="PaxDb" id="2903-EOD41953"/>
<dbReference type="Proteomes" id="UP000013827">
    <property type="component" value="Unassembled WGS sequence"/>
</dbReference>
<evidence type="ECO:0000313" key="3">
    <source>
        <dbReference type="Proteomes" id="UP000013827"/>
    </source>
</evidence>
<organism evidence="2 3">
    <name type="scientific">Emiliania huxleyi (strain CCMP1516)</name>
    <dbReference type="NCBI Taxonomy" id="280463"/>
    <lineage>
        <taxon>Eukaryota</taxon>
        <taxon>Haptista</taxon>
        <taxon>Haptophyta</taxon>
        <taxon>Prymnesiophyceae</taxon>
        <taxon>Isochrysidales</taxon>
        <taxon>Noelaerhabdaceae</taxon>
        <taxon>Emiliania</taxon>
    </lineage>
</organism>
<dbReference type="Gene3D" id="1.10.1410.10">
    <property type="match status" value="1"/>
</dbReference>
<feature type="compositionally biased region" description="Low complexity" evidence="1">
    <location>
        <begin position="40"/>
        <end position="52"/>
    </location>
</feature>
<feature type="region of interest" description="Disordered" evidence="1">
    <location>
        <begin position="33"/>
        <end position="53"/>
    </location>
</feature>
<evidence type="ECO:0000256" key="1">
    <source>
        <dbReference type="SAM" id="MobiDB-lite"/>
    </source>
</evidence>
<dbReference type="HOGENOM" id="CLU_1663958_0_0_1"/>
<dbReference type="EnsemblProtists" id="EOD41953">
    <property type="protein sequence ID" value="EOD41953"/>
    <property type="gene ID" value="EMIHUDRAFT_431888"/>
</dbReference>